<keyword evidence="2 5" id="KW-0732">Signal</keyword>
<feature type="signal peptide" evidence="5">
    <location>
        <begin position="1"/>
        <end position="21"/>
    </location>
</feature>
<dbReference type="EMBL" id="JBHUPD010000002">
    <property type="protein sequence ID" value="MFD2873199.1"/>
    <property type="molecule type" value="Genomic_DNA"/>
</dbReference>
<evidence type="ECO:0000256" key="5">
    <source>
        <dbReference type="SAM" id="SignalP"/>
    </source>
</evidence>
<keyword evidence="4" id="KW-0325">Glycoprotein</keyword>
<comment type="caution">
    <text evidence="7">The sequence shown here is derived from an EMBL/GenBank/DDBJ whole genome shotgun (WGS) entry which is preliminary data.</text>
</comment>
<evidence type="ECO:0000256" key="1">
    <source>
        <dbReference type="ARBA" id="ARBA00008779"/>
    </source>
</evidence>
<dbReference type="CDD" id="cd16031">
    <property type="entry name" value="G6S_like"/>
    <property type="match status" value="1"/>
</dbReference>
<dbReference type="Pfam" id="PF00884">
    <property type="entry name" value="Sulfatase"/>
    <property type="match status" value="1"/>
</dbReference>
<dbReference type="InterPro" id="IPR000917">
    <property type="entry name" value="Sulfatase_N"/>
</dbReference>
<evidence type="ECO:0000256" key="2">
    <source>
        <dbReference type="ARBA" id="ARBA00022729"/>
    </source>
</evidence>
<dbReference type="Gene3D" id="3.40.720.10">
    <property type="entry name" value="Alkaline Phosphatase, subunit A"/>
    <property type="match status" value="1"/>
</dbReference>
<evidence type="ECO:0000256" key="4">
    <source>
        <dbReference type="ARBA" id="ARBA00023180"/>
    </source>
</evidence>
<feature type="domain" description="Sulfatase N-terminal" evidence="6">
    <location>
        <begin position="44"/>
        <end position="372"/>
    </location>
</feature>
<gene>
    <name evidence="7" type="ORF">ACFS5N_12010</name>
</gene>
<reference evidence="8" key="1">
    <citation type="journal article" date="2019" name="Int. J. Syst. Evol. Microbiol.">
        <title>The Global Catalogue of Microorganisms (GCM) 10K type strain sequencing project: providing services to taxonomists for standard genome sequencing and annotation.</title>
        <authorList>
            <consortium name="The Broad Institute Genomics Platform"/>
            <consortium name="The Broad Institute Genome Sequencing Center for Infectious Disease"/>
            <person name="Wu L."/>
            <person name="Ma J."/>
        </authorList>
    </citation>
    <scope>NUCLEOTIDE SEQUENCE [LARGE SCALE GENOMIC DNA]</scope>
    <source>
        <strain evidence="8">KCTC 22437</strain>
    </source>
</reference>
<feature type="chain" id="PRO_5045655404" evidence="5">
    <location>
        <begin position="22"/>
        <end position="518"/>
    </location>
</feature>
<dbReference type="PROSITE" id="PS00523">
    <property type="entry name" value="SULFATASE_1"/>
    <property type="match status" value="1"/>
</dbReference>
<comment type="similarity">
    <text evidence="1">Belongs to the sulfatase family.</text>
</comment>
<keyword evidence="3" id="KW-0378">Hydrolase</keyword>
<proteinExistence type="inferred from homology"/>
<accession>A0ABW5YDW8</accession>
<dbReference type="SUPFAM" id="SSF53649">
    <property type="entry name" value="Alkaline phosphatase-like"/>
    <property type="match status" value="1"/>
</dbReference>
<dbReference type="Proteomes" id="UP001597557">
    <property type="component" value="Unassembled WGS sequence"/>
</dbReference>
<dbReference type="PROSITE" id="PS00149">
    <property type="entry name" value="SULFATASE_2"/>
    <property type="match status" value="1"/>
</dbReference>
<organism evidence="7 8">
    <name type="scientific">Mucilaginibacter ximonensis</name>
    <dbReference type="NCBI Taxonomy" id="538021"/>
    <lineage>
        <taxon>Bacteria</taxon>
        <taxon>Pseudomonadati</taxon>
        <taxon>Bacteroidota</taxon>
        <taxon>Sphingobacteriia</taxon>
        <taxon>Sphingobacteriales</taxon>
        <taxon>Sphingobacteriaceae</taxon>
        <taxon>Mucilaginibacter</taxon>
    </lineage>
</organism>
<dbReference type="PANTHER" id="PTHR43108">
    <property type="entry name" value="N-ACETYLGLUCOSAMINE-6-SULFATASE FAMILY MEMBER"/>
    <property type="match status" value="1"/>
</dbReference>
<protein>
    <submittedName>
        <fullName evidence="7">Sulfatase</fullName>
    </submittedName>
</protein>
<keyword evidence="8" id="KW-1185">Reference proteome</keyword>
<name>A0ABW5YDW8_9SPHI</name>
<dbReference type="InterPro" id="IPR024607">
    <property type="entry name" value="Sulfatase_CS"/>
</dbReference>
<dbReference type="PANTHER" id="PTHR43108:SF8">
    <property type="entry name" value="SD21168P"/>
    <property type="match status" value="1"/>
</dbReference>
<dbReference type="InterPro" id="IPR017850">
    <property type="entry name" value="Alkaline_phosphatase_core_sf"/>
</dbReference>
<evidence type="ECO:0000256" key="3">
    <source>
        <dbReference type="ARBA" id="ARBA00022801"/>
    </source>
</evidence>
<evidence type="ECO:0000259" key="6">
    <source>
        <dbReference type="Pfam" id="PF00884"/>
    </source>
</evidence>
<evidence type="ECO:0000313" key="8">
    <source>
        <dbReference type="Proteomes" id="UP001597557"/>
    </source>
</evidence>
<evidence type="ECO:0000313" key="7">
    <source>
        <dbReference type="EMBL" id="MFD2873199.1"/>
    </source>
</evidence>
<dbReference type="RefSeq" id="WP_377185690.1">
    <property type="nucleotide sequence ID" value="NZ_JBHUPD010000002.1"/>
</dbReference>
<sequence length="518" mass="59097">MQKGHFIAAMFYLSVIFSANAQNAPVRQSDGSLTLIHIPNTKPRNIVFILADDHRYDALGFLHTQDFIETPSLDRIAHEGAYLPNAFVNNSLCSPSRASILTGLYSHKHKVIDNEHPVSPDLIFFPQYLQKAGYQTAMVGKWHAGNDSDEPKRGFDYWLSFKGQGSYLPSKNGLNLNGKHIAQKGYITDELTDYALDFLSHRDKKRPFMLYLAHKGVHADFIPADRDKGRAAKYEFKPPFTMDSKNVQGAPMWVQNQRNSWHGVDFPYHSDLNIGEYYKRYAETLHSVDESVGKVMDYLKKEGLLESTLIIYMGDNGFQFGEHGLIDKRTAYEASMRVPMLAYCPELIRPGTVVKQVVANIDVAPTLLEAAGLKAPAYMDGMSYLPLLEGKTVENWRQGLLYEYYWERSFPQTPAMHALRNDQFKYIRYYGIWDTDELYDIQADPLETKNLIRDPKYAATVKSMNKELFQALEDTKGMYIPLTNDVGGQSNLRNKYGAPEARFPEYLIKDMKSGKKIK</sequence>